<organism evidence="4 5">
    <name type="scientific">Streptomyces caniscabiei</name>
    <dbReference type="NCBI Taxonomy" id="2746961"/>
    <lineage>
        <taxon>Bacteria</taxon>
        <taxon>Bacillati</taxon>
        <taxon>Actinomycetota</taxon>
        <taxon>Actinomycetes</taxon>
        <taxon>Kitasatosporales</taxon>
        <taxon>Streptomycetaceae</taxon>
        <taxon>Streptomyces</taxon>
    </lineage>
</organism>
<dbReference type="RefSeq" id="WP_237270298.1">
    <property type="nucleotide sequence ID" value="NZ_JABXWF010000005.1"/>
</dbReference>
<accession>A0ABU4MW29</accession>
<keyword evidence="5" id="KW-1185">Reference proteome</keyword>
<evidence type="ECO:0000256" key="1">
    <source>
        <dbReference type="ARBA" id="ARBA00008898"/>
    </source>
</evidence>
<proteinExistence type="inferred from homology"/>
<evidence type="ECO:0000259" key="3">
    <source>
        <dbReference type="SMART" id="SM00903"/>
    </source>
</evidence>
<evidence type="ECO:0000313" key="5">
    <source>
        <dbReference type="Proteomes" id="UP001282474"/>
    </source>
</evidence>
<feature type="domain" description="Flavin reductase like" evidence="3">
    <location>
        <begin position="71"/>
        <end position="214"/>
    </location>
</feature>
<name>A0ABU4MW29_9ACTN</name>
<dbReference type="SUPFAM" id="SSF50475">
    <property type="entry name" value="FMN-binding split barrel"/>
    <property type="match status" value="1"/>
</dbReference>
<sequence length="229" mass="24090">MVLFGTPLKSRGLCNRIVPPMPSALAAQSIPTDFPSYLESDGSIMSISSDTMTETPRVEEPLSPRNLRRTLGLFCSGLTVISAADETGPIGFTCQSFASLSLDPALVSFNPARTSTTWPRIRAVGNFCVNVLATNQEEISNAFAKSGADKFAGVHWSPAPSGAPILDGAIAWADCTVWAEYDGGDHTIVAAEIRALGSDATQHPLVFFGGKYGLPGPAGNVSTVTGKER</sequence>
<evidence type="ECO:0000313" key="4">
    <source>
        <dbReference type="EMBL" id="MDX3040595.1"/>
    </source>
</evidence>
<protein>
    <submittedName>
        <fullName evidence="4">Flavin reductase family protein</fullName>
    </submittedName>
</protein>
<comment type="caution">
    <text evidence="4">The sequence shown here is derived from an EMBL/GenBank/DDBJ whole genome shotgun (WGS) entry which is preliminary data.</text>
</comment>
<dbReference type="InterPro" id="IPR050268">
    <property type="entry name" value="NADH-dep_flavin_reductase"/>
</dbReference>
<dbReference type="EMBL" id="JARAWJ010000021">
    <property type="protein sequence ID" value="MDX3040595.1"/>
    <property type="molecule type" value="Genomic_DNA"/>
</dbReference>
<dbReference type="SMART" id="SM00903">
    <property type="entry name" value="Flavin_Reduct"/>
    <property type="match status" value="1"/>
</dbReference>
<dbReference type="PANTHER" id="PTHR30466">
    <property type="entry name" value="FLAVIN REDUCTASE"/>
    <property type="match status" value="1"/>
</dbReference>
<dbReference type="Pfam" id="PF01613">
    <property type="entry name" value="Flavin_Reduct"/>
    <property type="match status" value="1"/>
</dbReference>
<dbReference type="Proteomes" id="UP001282474">
    <property type="component" value="Unassembled WGS sequence"/>
</dbReference>
<keyword evidence="2" id="KW-0560">Oxidoreductase</keyword>
<reference evidence="4 5" key="1">
    <citation type="journal article" date="2023" name="Microb. Genom.">
        <title>Mesoterricola silvestris gen. nov., sp. nov., Mesoterricola sediminis sp. nov., Geothrix oryzae sp. nov., Geothrix edaphica sp. nov., Geothrix rubra sp. nov., and Geothrix limicola sp. nov., six novel members of Acidobacteriota isolated from soils.</title>
        <authorList>
            <person name="Weisberg A.J."/>
            <person name="Pearce E."/>
            <person name="Kramer C.G."/>
            <person name="Chang J.H."/>
            <person name="Clarke C.R."/>
        </authorList>
    </citation>
    <scope>NUCLEOTIDE SEQUENCE [LARGE SCALE GENOMIC DNA]</scope>
    <source>
        <strain evidence="4 5">NE20-4-1</strain>
    </source>
</reference>
<comment type="similarity">
    <text evidence="1">Belongs to the non-flavoprotein flavin reductase family.</text>
</comment>
<gene>
    <name evidence="4" type="ORF">PV383_25930</name>
</gene>
<evidence type="ECO:0000256" key="2">
    <source>
        <dbReference type="ARBA" id="ARBA00023002"/>
    </source>
</evidence>
<dbReference type="Gene3D" id="2.30.110.10">
    <property type="entry name" value="Electron Transport, Fmn-binding Protein, Chain A"/>
    <property type="match status" value="1"/>
</dbReference>
<dbReference type="InterPro" id="IPR002563">
    <property type="entry name" value="Flavin_Rdtase-like_dom"/>
</dbReference>
<dbReference type="PANTHER" id="PTHR30466:SF11">
    <property type="entry name" value="FLAVIN-DEPENDENT MONOOXYGENASE, REDUCTASE SUBUNIT HSAB"/>
    <property type="match status" value="1"/>
</dbReference>
<dbReference type="InterPro" id="IPR012349">
    <property type="entry name" value="Split_barrel_FMN-bd"/>
</dbReference>